<gene>
    <name evidence="1" type="ORF">PSON_ATCC_30995.1.T0670196</name>
</gene>
<dbReference type="Proteomes" id="UP000692954">
    <property type="component" value="Unassembled WGS sequence"/>
</dbReference>
<reference evidence="1" key="1">
    <citation type="submission" date="2021-01" db="EMBL/GenBank/DDBJ databases">
        <authorList>
            <consortium name="Genoscope - CEA"/>
            <person name="William W."/>
        </authorList>
    </citation>
    <scope>NUCLEOTIDE SEQUENCE</scope>
</reference>
<evidence type="ECO:0000313" key="2">
    <source>
        <dbReference type="Proteomes" id="UP000692954"/>
    </source>
</evidence>
<evidence type="ECO:0000313" key="1">
    <source>
        <dbReference type="EMBL" id="CAD8097018.1"/>
    </source>
</evidence>
<proteinExistence type="predicted"/>
<dbReference type="AlphaFoldDB" id="A0A8S1NWG4"/>
<accession>A0A8S1NWG4</accession>
<dbReference type="EMBL" id="CAJJDN010000067">
    <property type="protein sequence ID" value="CAD8097018.1"/>
    <property type="molecule type" value="Genomic_DNA"/>
</dbReference>
<comment type="caution">
    <text evidence="1">The sequence shown here is derived from an EMBL/GenBank/DDBJ whole genome shotgun (WGS) entry which is preliminary data.</text>
</comment>
<name>A0A8S1NWG4_9CILI</name>
<keyword evidence="2" id="KW-1185">Reference proteome</keyword>
<sequence>MTLTIQIFKHQNYVEDIEINIYIPLLFSIYENYFEVLAAYKNIRNVRLPYAEPFFFAQQC</sequence>
<protein>
    <submittedName>
        <fullName evidence="1">Uncharacterized protein</fullName>
    </submittedName>
</protein>
<organism evidence="1 2">
    <name type="scientific">Paramecium sonneborni</name>
    <dbReference type="NCBI Taxonomy" id="65129"/>
    <lineage>
        <taxon>Eukaryota</taxon>
        <taxon>Sar</taxon>
        <taxon>Alveolata</taxon>
        <taxon>Ciliophora</taxon>
        <taxon>Intramacronucleata</taxon>
        <taxon>Oligohymenophorea</taxon>
        <taxon>Peniculida</taxon>
        <taxon>Parameciidae</taxon>
        <taxon>Paramecium</taxon>
    </lineage>
</organism>